<name>A0AA37SRK5_9BACT</name>
<dbReference type="SUPFAM" id="SSF53649">
    <property type="entry name" value="Alkaline phosphatase-like"/>
    <property type="match status" value="1"/>
</dbReference>
<dbReference type="InterPro" id="IPR017850">
    <property type="entry name" value="Alkaline_phosphatase_core_sf"/>
</dbReference>
<reference evidence="1" key="2">
    <citation type="submission" date="2023-01" db="EMBL/GenBank/DDBJ databases">
        <title>Draft genome sequence of Portibacter lacus strain NBRC 108769.</title>
        <authorList>
            <person name="Sun Q."/>
            <person name="Mori K."/>
        </authorList>
    </citation>
    <scope>NUCLEOTIDE SEQUENCE</scope>
    <source>
        <strain evidence="1">NBRC 108769</strain>
    </source>
</reference>
<comment type="caution">
    <text evidence="1">The sequence shown here is derived from an EMBL/GenBank/DDBJ whole genome shotgun (WGS) entry which is preliminary data.</text>
</comment>
<accession>A0AA37SRK5</accession>
<dbReference type="Pfam" id="PF01663">
    <property type="entry name" value="Phosphodiest"/>
    <property type="match status" value="1"/>
</dbReference>
<evidence type="ECO:0000313" key="1">
    <source>
        <dbReference type="EMBL" id="GLR17571.1"/>
    </source>
</evidence>
<reference evidence="1" key="1">
    <citation type="journal article" date="2014" name="Int. J. Syst. Evol. Microbiol.">
        <title>Complete genome sequence of Corynebacterium casei LMG S-19264T (=DSM 44701T), isolated from a smear-ripened cheese.</title>
        <authorList>
            <consortium name="US DOE Joint Genome Institute (JGI-PGF)"/>
            <person name="Walter F."/>
            <person name="Albersmeier A."/>
            <person name="Kalinowski J."/>
            <person name="Ruckert C."/>
        </authorList>
    </citation>
    <scope>NUCLEOTIDE SEQUENCE</scope>
    <source>
        <strain evidence="1">NBRC 108769</strain>
    </source>
</reference>
<dbReference type="Gene3D" id="3.40.720.10">
    <property type="entry name" value="Alkaline Phosphatase, subunit A"/>
    <property type="match status" value="1"/>
</dbReference>
<organism evidence="1 2">
    <name type="scientific">Portibacter lacus</name>
    <dbReference type="NCBI Taxonomy" id="1099794"/>
    <lineage>
        <taxon>Bacteria</taxon>
        <taxon>Pseudomonadati</taxon>
        <taxon>Bacteroidota</taxon>
        <taxon>Saprospiria</taxon>
        <taxon>Saprospirales</taxon>
        <taxon>Haliscomenobacteraceae</taxon>
        <taxon>Portibacter</taxon>
    </lineage>
</organism>
<proteinExistence type="predicted"/>
<dbReference type="EMBL" id="BSOH01000014">
    <property type="protein sequence ID" value="GLR17571.1"/>
    <property type="molecule type" value="Genomic_DNA"/>
</dbReference>
<sequence>MKRLSIISIDGVNWEIVNPLLKKGKLPFLAKMMETGQFSTLQTHSYVSSGSTWPSIHTGTHPGEHGIFFSHRQLKSGTYEVVKKQAEDIPFKGFWQVVSESGIPTITIDLPKAPLIQKFNGLALNSWGEEAPWYSPSYPKDLKKEIHAKFGKNPLQEFYHRPMKDLKLWIKLKNQHIEALKNRFRIAEYLMQKQEDWQLFVMAVNEIHLAGHLFWHTIDETHPNYDPALKKELGNIVEELMIITDAGLENLASKFPDALQLVISNNGMEKSQTPIKIMDQLLKQFGYMAGEIPGDKKLSKKEFNFISKLEQTLPMGFVQWVKAKTPKKLWYKVTRKLTHSAADWKKSKAFPLFNDVSGAVRINLAGREPNGIVKAYEYDQLCDKITADFMTLTSNQSSKPAVKRVIKIRDEFPGENMDELADLLVIWDNSESILSLESEKFGSIQIPKDKRSGAHTDKGIIISDNEIAPSFIKNRDLVMDLEIYSNVLQFFGMDQERKIPNK</sequence>
<evidence type="ECO:0008006" key="3">
    <source>
        <dbReference type="Google" id="ProtNLM"/>
    </source>
</evidence>
<dbReference type="AlphaFoldDB" id="A0AA37SRK5"/>
<dbReference type="InterPro" id="IPR002591">
    <property type="entry name" value="Phosphodiest/P_Trfase"/>
</dbReference>
<protein>
    <recommendedName>
        <fullName evidence="3">Alkaline phosphatase family protein</fullName>
    </recommendedName>
</protein>
<dbReference type="RefSeq" id="WP_235291240.1">
    <property type="nucleotide sequence ID" value="NZ_BSOH01000014.1"/>
</dbReference>
<keyword evidence="2" id="KW-1185">Reference proteome</keyword>
<gene>
    <name evidence="1" type="ORF">GCM10007940_21860</name>
</gene>
<dbReference type="Proteomes" id="UP001156666">
    <property type="component" value="Unassembled WGS sequence"/>
</dbReference>
<evidence type="ECO:0000313" key="2">
    <source>
        <dbReference type="Proteomes" id="UP001156666"/>
    </source>
</evidence>